<dbReference type="Proteomes" id="UP000015104">
    <property type="component" value="Unassembled WGS sequence"/>
</dbReference>
<evidence type="ECO:0008006" key="12">
    <source>
        <dbReference type="Google" id="ProtNLM"/>
    </source>
</evidence>
<reference evidence="10" key="2">
    <citation type="submission" date="2015-06" db="UniProtKB">
        <authorList>
            <consortium name="EnsemblMetazoa"/>
        </authorList>
    </citation>
    <scope>IDENTIFICATION</scope>
</reference>
<dbReference type="OMA" id="NTWHRRL"/>
<keyword evidence="1" id="KW-0808">Transferase</keyword>
<keyword evidence="7 9" id="KW-0472">Membrane</keyword>
<organism evidence="10 11">
    <name type="scientific">Tetranychus urticae</name>
    <name type="common">Two-spotted spider mite</name>
    <dbReference type="NCBI Taxonomy" id="32264"/>
    <lineage>
        <taxon>Eukaryota</taxon>
        <taxon>Metazoa</taxon>
        <taxon>Ecdysozoa</taxon>
        <taxon>Arthropoda</taxon>
        <taxon>Chelicerata</taxon>
        <taxon>Arachnida</taxon>
        <taxon>Acari</taxon>
        <taxon>Acariformes</taxon>
        <taxon>Trombidiformes</taxon>
        <taxon>Prostigmata</taxon>
        <taxon>Eleutherengona</taxon>
        <taxon>Raphignathae</taxon>
        <taxon>Tetranychoidea</taxon>
        <taxon>Tetranychidae</taxon>
        <taxon>Tetranychus</taxon>
    </lineage>
</organism>
<keyword evidence="4" id="KW-0418">Kinase</keyword>
<evidence type="ECO:0000256" key="6">
    <source>
        <dbReference type="ARBA" id="ARBA00022989"/>
    </source>
</evidence>
<dbReference type="PANTHER" id="PTHR22618:SF2">
    <property type="entry name" value="PROTEIN O-MANNOSE KINASE"/>
    <property type="match status" value="1"/>
</dbReference>
<dbReference type="KEGG" id="tut:107367514"/>
<feature type="transmembrane region" description="Helical" evidence="9">
    <location>
        <begin position="7"/>
        <end position="26"/>
    </location>
</feature>
<dbReference type="EnsemblMetazoa" id="tetur22g02030.1">
    <property type="protein sequence ID" value="tetur22g02030.1"/>
    <property type="gene ID" value="tetur22g02030"/>
</dbReference>
<evidence type="ECO:0000256" key="2">
    <source>
        <dbReference type="ARBA" id="ARBA00022692"/>
    </source>
</evidence>
<evidence type="ECO:0000256" key="3">
    <source>
        <dbReference type="ARBA" id="ARBA00022741"/>
    </source>
</evidence>
<dbReference type="EMBL" id="CAEY01000589">
    <property type="status" value="NOT_ANNOTATED_CDS"/>
    <property type="molecule type" value="Genomic_DNA"/>
</dbReference>
<gene>
    <name evidence="10" type="primary">107367514</name>
</gene>
<sequence>MFTKGAVMIWYLLISLGSLFLINQWLPIISDKDGFSSGSRKTAENQADSESKLTCDDLNEITKIAVIGEGAVKVVWLAKWKHQLIALSELKDTNYQDDFNHNRAMLIKLADSNKVVKLLGTCNDTFIITQFHPLGNPLNLPFWTQFWPNKILNGTLDCLKLCLHYVDLINFFHTHPSGPLVMCDSNSLEKLLSQFLLSLDDVKTDTEPTDSLTSGLRLVANDLDALPSAKSSGIKCGPRQIFGTFAAPEQHWPYQDRPFNDSQMPVYNEKIDIWKIPDVCAWFLKFSSDSEFLLARLKPIHIQCKQMDPSVRPTAAKVHQSYMELYSELLMEMESNYARK</sequence>
<evidence type="ECO:0000256" key="5">
    <source>
        <dbReference type="ARBA" id="ARBA00022840"/>
    </source>
</evidence>
<dbReference type="eggNOG" id="ENOG502QQQV">
    <property type="taxonomic scope" value="Eukaryota"/>
</dbReference>
<dbReference type="GO" id="GO:0005524">
    <property type="term" value="F:ATP binding"/>
    <property type="evidence" value="ECO:0007669"/>
    <property type="project" value="UniProtKB-KW"/>
</dbReference>
<dbReference type="GO" id="GO:0005789">
    <property type="term" value="C:endoplasmic reticulum membrane"/>
    <property type="evidence" value="ECO:0007669"/>
    <property type="project" value="TreeGrafter"/>
</dbReference>
<accession>T1KV13</accession>
<dbReference type="PANTHER" id="PTHR22618">
    <property type="entry name" value="PROTEIN O-MANNOSE KINASE"/>
    <property type="match status" value="1"/>
</dbReference>
<keyword evidence="3" id="KW-0547">Nucleotide-binding</keyword>
<dbReference type="InterPro" id="IPR039318">
    <property type="entry name" value="POMK"/>
</dbReference>
<evidence type="ECO:0000256" key="9">
    <source>
        <dbReference type="SAM" id="Phobius"/>
    </source>
</evidence>
<keyword evidence="6 9" id="KW-1133">Transmembrane helix</keyword>
<dbReference type="AlphaFoldDB" id="T1KV13"/>
<reference evidence="11" key="1">
    <citation type="submission" date="2011-08" db="EMBL/GenBank/DDBJ databases">
        <authorList>
            <person name="Rombauts S."/>
        </authorList>
    </citation>
    <scope>NUCLEOTIDE SEQUENCE</scope>
    <source>
        <strain evidence="11">London</strain>
    </source>
</reference>
<evidence type="ECO:0000256" key="4">
    <source>
        <dbReference type="ARBA" id="ARBA00022777"/>
    </source>
</evidence>
<dbReference type="OrthoDB" id="4062651at2759"/>
<name>T1KV13_TETUR</name>
<keyword evidence="2 9" id="KW-0812">Transmembrane</keyword>
<proteinExistence type="predicted"/>
<dbReference type="STRING" id="32264.T1KV13"/>
<dbReference type="GO" id="GO:0006493">
    <property type="term" value="P:protein O-linked glycosylation"/>
    <property type="evidence" value="ECO:0007669"/>
    <property type="project" value="InterPro"/>
</dbReference>
<dbReference type="HOGENOM" id="CLU_067581_0_0_1"/>
<dbReference type="GO" id="GO:0016773">
    <property type="term" value="F:phosphotransferase activity, alcohol group as acceptor"/>
    <property type="evidence" value="ECO:0007669"/>
    <property type="project" value="TreeGrafter"/>
</dbReference>
<dbReference type="SUPFAM" id="SSF56112">
    <property type="entry name" value="Protein kinase-like (PK-like)"/>
    <property type="match status" value="1"/>
</dbReference>
<dbReference type="InterPro" id="IPR011009">
    <property type="entry name" value="Kinase-like_dom_sf"/>
</dbReference>
<evidence type="ECO:0000256" key="1">
    <source>
        <dbReference type="ARBA" id="ARBA00022679"/>
    </source>
</evidence>
<keyword evidence="11" id="KW-1185">Reference proteome</keyword>
<evidence type="ECO:0000256" key="8">
    <source>
        <dbReference type="ARBA" id="ARBA00037847"/>
    </source>
</evidence>
<keyword evidence="5" id="KW-0067">ATP-binding</keyword>
<dbReference type="GO" id="GO:0019200">
    <property type="term" value="F:carbohydrate kinase activity"/>
    <property type="evidence" value="ECO:0007669"/>
    <property type="project" value="InterPro"/>
</dbReference>
<protein>
    <recommendedName>
        <fullName evidence="12">Protein kinase domain-containing protein</fullName>
    </recommendedName>
</protein>
<evidence type="ECO:0000313" key="10">
    <source>
        <dbReference type="EnsemblMetazoa" id="tetur22g02030.1"/>
    </source>
</evidence>
<evidence type="ECO:0000313" key="11">
    <source>
        <dbReference type="Proteomes" id="UP000015104"/>
    </source>
</evidence>
<comment type="subcellular location">
    <subcellularLocation>
        <location evidence="8">Endomembrane system</location>
        <topology evidence="8">Single-pass membrane protein</topology>
    </subcellularLocation>
</comment>
<dbReference type="Gene3D" id="1.10.510.10">
    <property type="entry name" value="Transferase(Phosphotransferase) domain 1"/>
    <property type="match status" value="1"/>
</dbReference>
<evidence type="ECO:0000256" key="7">
    <source>
        <dbReference type="ARBA" id="ARBA00023136"/>
    </source>
</evidence>